<evidence type="ECO:0000259" key="3">
    <source>
        <dbReference type="Pfam" id="PF02826"/>
    </source>
</evidence>
<dbReference type="InterPro" id="IPR006140">
    <property type="entry name" value="D-isomer_DH_NAD-bd"/>
</dbReference>
<dbReference type="InterPro" id="IPR036291">
    <property type="entry name" value="NAD(P)-bd_dom_sf"/>
</dbReference>
<dbReference type="SUPFAM" id="SSF51735">
    <property type="entry name" value="NAD(P)-binding Rossmann-fold domains"/>
    <property type="match status" value="1"/>
</dbReference>
<gene>
    <name evidence="4" type="ORF">EFR84_03650</name>
</gene>
<comment type="caution">
    <text evidence="4">The sequence shown here is derived from an EMBL/GenBank/DDBJ whole genome shotgun (WGS) entry which is preliminary data.</text>
</comment>
<evidence type="ECO:0000313" key="5">
    <source>
        <dbReference type="Proteomes" id="UP000278081"/>
    </source>
</evidence>
<proteinExistence type="predicted"/>
<keyword evidence="2" id="KW-0520">NAD</keyword>
<reference evidence="4 5" key="1">
    <citation type="submission" date="2018-11" db="EMBL/GenBank/DDBJ databases">
        <title>Rhizobium chutanense sp. nov., isolated from root nodules of Phaseolus vulgaris in China.</title>
        <authorList>
            <person name="Huo Y."/>
        </authorList>
    </citation>
    <scope>NUCLEOTIDE SEQUENCE [LARGE SCALE GENOMIC DNA]</scope>
    <source>
        <strain evidence="4 5">C16</strain>
    </source>
</reference>
<evidence type="ECO:0000313" key="4">
    <source>
        <dbReference type="EMBL" id="RUM08657.1"/>
    </source>
</evidence>
<evidence type="ECO:0000256" key="2">
    <source>
        <dbReference type="ARBA" id="ARBA00023027"/>
    </source>
</evidence>
<dbReference type="GO" id="GO:0051287">
    <property type="term" value="F:NAD binding"/>
    <property type="evidence" value="ECO:0007669"/>
    <property type="project" value="InterPro"/>
</dbReference>
<sequence length="307" mass="34033">MAFLFNSDATRGAIFQEIFARELPDLQFVGQGQPVDPDKVRYLLTWTVPGDISRYRNLEVLFSIGAGVDQFKQDSVPEPVAVVRMVEDGIIRMMQEYVTLGVLTLHREMLAYRELQKQSAWQPLAAPQATRRRIGFLGLGILAQAAIERLKPFQFPLAGWSRSKKQIDGVTCHHGTDGLADFLAETDILVCLLPLTDETRSILNAELFSRLPAGARLLHVGRGAHLDQAALIEALDRGHLAAAMLDVTDPEPLPADHPLWQHPKVAITPHIASVTQPETAAHAVVDNIRRHRAGEKLIGLVDRTRGY</sequence>
<dbReference type="Pfam" id="PF02826">
    <property type="entry name" value="2-Hacid_dh_C"/>
    <property type="match status" value="1"/>
</dbReference>
<dbReference type="CDD" id="cd12164">
    <property type="entry name" value="GDH_like_2"/>
    <property type="match status" value="1"/>
</dbReference>
<accession>A0A3S0QJ65</accession>
<name>A0A3S0QJ65_9HYPH</name>
<dbReference type="EMBL" id="RJTJ01000003">
    <property type="protein sequence ID" value="RUM08657.1"/>
    <property type="molecule type" value="Genomic_DNA"/>
</dbReference>
<dbReference type="AlphaFoldDB" id="A0A3S0QJ65"/>
<feature type="domain" description="D-isomer specific 2-hydroxyacid dehydrogenase NAD-binding" evidence="3">
    <location>
        <begin position="102"/>
        <end position="272"/>
    </location>
</feature>
<keyword evidence="4" id="KW-0670">Pyruvate</keyword>
<keyword evidence="1" id="KW-0560">Oxidoreductase</keyword>
<dbReference type="PANTHER" id="PTHR43333:SF1">
    <property type="entry name" value="D-ISOMER SPECIFIC 2-HYDROXYACID DEHYDROGENASE NAD-BINDING DOMAIN-CONTAINING PROTEIN"/>
    <property type="match status" value="1"/>
</dbReference>
<evidence type="ECO:0000256" key="1">
    <source>
        <dbReference type="ARBA" id="ARBA00023002"/>
    </source>
</evidence>
<organism evidence="4 5">
    <name type="scientific">Rhizobium chutanense</name>
    <dbReference type="NCBI Taxonomy" id="2035448"/>
    <lineage>
        <taxon>Bacteria</taxon>
        <taxon>Pseudomonadati</taxon>
        <taxon>Pseudomonadota</taxon>
        <taxon>Alphaproteobacteria</taxon>
        <taxon>Hyphomicrobiales</taxon>
        <taxon>Rhizobiaceae</taxon>
        <taxon>Rhizobium/Agrobacterium group</taxon>
        <taxon>Rhizobium</taxon>
    </lineage>
</organism>
<dbReference type="OrthoDB" id="9787219at2"/>
<dbReference type="PANTHER" id="PTHR43333">
    <property type="entry name" value="2-HACID_DH_C DOMAIN-CONTAINING PROTEIN"/>
    <property type="match status" value="1"/>
</dbReference>
<dbReference type="Gene3D" id="3.40.50.720">
    <property type="entry name" value="NAD(P)-binding Rossmann-like Domain"/>
    <property type="match status" value="2"/>
</dbReference>
<dbReference type="GO" id="GO:0016491">
    <property type="term" value="F:oxidoreductase activity"/>
    <property type="evidence" value="ECO:0007669"/>
    <property type="project" value="UniProtKB-KW"/>
</dbReference>
<dbReference type="Proteomes" id="UP000278081">
    <property type="component" value="Unassembled WGS sequence"/>
</dbReference>
<dbReference type="RefSeq" id="WP_126907687.1">
    <property type="nucleotide sequence ID" value="NZ_ML133750.1"/>
</dbReference>
<protein>
    <submittedName>
        <fullName evidence="4">Glyoxylate/hydroxypyruvate reductase A</fullName>
    </submittedName>
</protein>